<evidence type="ECO:0000313" key="3">
    <source>
        <dbReference type="Proteomes" id="UP001430193"/>
    </source>
</evidence>
<proteinExistence type="predicted"/>
<keyword evidence="3" id="KW-1185">Reference proteome</keyword>
<dbReference type="CDD" id="cd02440">
    <property type="entry name" value="AdoMet_MTases"/>
    <property type="match status" value="1"/>
</dbReference>
<dbReference type="Proteomes" id="UP001430193">
    <property type="component" value="Unassembled WGS sequence"/>
</dbReference>
<keyword evidence="2" id="KW-0808">Transferase</keyword>
<evidence type="ECO:0000313" key="2">
    <source>
        <dbReference type="EMBL" id="MBM7130058.1"/>
    </source>
</evidence>
<protein>
    <submittedName>
        <fullName evidence="2">Class I SAM-dependent methyltransferase</fullName>
    </submittedName>
</protein>
<dbReference type="GO" id="GO:0008168">
    <property type="term" value="F:methyltransferase activity"/>
    <property type="evidence" value="ECO:0007669"/>
    <property type="project" value="UniProtKB-KW"/>
</dbReference>
<reference evidence="2" key="1">
    <citation type="submission" date="2020-10" db="EMBL/GenBank/DDBJ databases">
        <title>Phylogeny of dyella-like bacteria.</title>
        <authorList>
            <person name="Fu J."/>
        </authorList>
    </citation>
    <scope>NUCLEOTIDE SEQUENCE</scope>
    <source>
        <strain evidence="2">DHON07</strain>
    </source>
</reference>
<gene>
    <name evidence="2" type="ORF">ISS99_11000</name>
</gene>
<dbReference type="GO" id="GO:0032259">
    <property type="term" value="P:methylation"/>
    <property type="evidence" value="ECO:0007669"/>
    <property type="project" value="UniProtKB-KW"/>
</dbReference>
<accession>A0ABS2KI61</accession>
<dbReference type="InterPro" id="IPR029063">
    <property type="entry name" value="SAM-dependent_MTases_sf"/>
</dbReference>
<sequence>MKLLKLIQYGTLGWLPFGRRYCVICRHNVWGFLPYRGGVVDVSPLMRSLDWIGSDVDNFECPRCGAHDRERHLYMYLEATGLLSRLSSMQIVHFAPEKRLSRLISAIGVSRYVGCDLYPSRPELERIDILNTGFESASFDLLIANHVLEHVDDDMQALSEIYRVLRPGGYAILQTPFSSKLQRTWQDDGIQGEMARLMAYGQEDHVRLYGKDIFERFSASGLSSMVRSHEELLPGVDPIKNGVNLFEPFMLFRRE</sequence>
<dbReference type="EMBL" id="JADIKF010000039">
    <property type="protein sequence ID" value="MBM7130058.1"/>
    <property type="molecule type" value="Genomic_DNA"/>
</dbReference>
<evidence type="ECO:0000259" key="1">
    <source>
        <dbReference type="Pfam" id="PF08241"/>
    </source>
</evidence>
<keyword evidence="2" id="KW-0489">Methyltransferase</keyword>
<dbReference type="RefSeq" id="WP_239537903.1">
    <property type="nucleotide sequence ID" value="NZ_BSOC01000002.1"/>
</dbReference>
<feature type="domain" description="Methyltransferase type 11" evidence="1">
    <location>
        <begin position="123"/>
        <end position="172"/>
    </location>
</feature>
<dbReference type="Pfam" id="PF08241">
    <property type="entry name" value="Methyltransf_11"/>
    <property type="match status" value="1"/>
</dbReference>
<dbReference type="InterPro" id="IPR013216">
    <property type="entry name" value="Methyltransf_11"/>
</dbReference>
<name>A0ABS2KI61_9GAMM</name>
<comment type="caution">
    <text evidence="2">The sequence shown here is derived from an EMBL/GenBank/DDBJ whole genome shotgun (WGS) entry which is preliminary data.</text>
</comment>
<dbReference type="Gene3D" id="3.40.50.150">
    <property type="entry name" value="Vaccinia Virus protein VP39"/>
    <property type="match status" value="1"/>
</dbReference>
<organism evidence="2 3">
    <name type="scientific">Dyella mobilis</name>
    <dbReference type="NCBI Taxonomy" id="1849582"/>
    <lineage>
        <taxon>Bacteria</taxon>
        <taxon>Pseudomonadati</taxon>
        <taxon>Pseudomonadota</taxon>
        <taxon>Gammaproteobacteria</taxon>
        <taxon>Lysobacterales</taxon>
        <taxon>Rhodanobacteraceae</taxon>
        <taxon>Dyella</taxon>
    </lineage>
</organism>
<dbReference type="SUPFAM" id="SSF53335">
    <property type="entry name" value="S-adenosyl-L-methionine-dependent methyltransferases"/>
    <property type="match status" value="1"/>
</dbReference>